<name>A0A5B0PLJ4_PUCGR</name>
<feature type="region of interest" description="Disordered" evidence="1">
    <location>
        <begin position="169"/>
        <end position="189"/>
    </location>
</feature>
<evidence type="ECO:0000313" key="2">
    <source>
        <dbReference type="EMBL" id="KAA1102455.1"/>
    </source>
</evidence>
<feature type="compositionally biased region" description="Polar residues" evidence="1">
    <location>
        <begin position="90"/>
        <end position="108"/>
    </location>
</feature>
<evidence type="ECO:0000313" key="3">
    <source>
        <dbReference type="Proteomes" id="UP000325313"/>
    </source>
</evidence>
<dbReference type="AlphaFoldDB" id="A0A5B0PLJ4"/>
<dbReference type="Proteomes" id="UP000325313">
    <property type="component" value="Unassembled WGS sequence"/>
</dbReference>
<sequence>MVSELRRELEGLRVELLATLEERKTAVDQTYVDSIIQQHQIDLLTTWSQIRALESRVFEEESHSLGMLNRVENLQDELRGAKEALRQRKNTPLTDSPNPAIPSSSSFAVPQATVGSSSETCPQSTSKKTNFLKMIDESNLSEQTKQTRTKSLNLLKTQMENNLGLLNLSSNALSHHPPDPSNAHSLKNW</sequence>
<evidence type="ECO:0000256" key="1">
    <source>
        <dbReference type="SAM" id="MobiDB-lite"/>
    </source>
</evidence>
<accession>A0A5B0PLJ4</accession>
<dbReference type="EMBL" id="VDEP01000338">
    <property type="protein sequence ID" value="KAA1102455.1"/>
    <property type="molecule type" value="Genomic_DNA"/>
</dbReference>
<feature type="region of interest" description="Disordered" evidence="1">
    <location>
        <begin position="86"/>
        <end position="108"/>
    </location>
</feature>
<organism evidence="2 3">
    <name type="scientific">Puccinia graminis f. sp. tritici</name>
    <dbReference type="NCBI Taxonomy" id="56615"/>
    <lineage>
        <taxon>Eukaryota</taxon>
        <taxon>Fungi</taxon>
        <taxon>Dikarya</taxon>
        <taxon>Basidiomycota</taxon>
        <taxon>Pucciniomycotina</taxon>
        <taxon>Pucciniomycetes</taxon>
        <taxon>Pucciniales</taxon>
        <taxon>Pucciniaceae</taxon>
        <taxon>Puccinia</taxon>
    </lineage>
</organism>
<proteinExistence type="predicted"/>
<gene>
    <name evidence="2" type="ORF">PGTUg99_034985</name>
</gene>
<reference evidence="2 3" key="1">
    <citation type="submission" date="2019-05" db="EMBL/GenBank/DDBJ databases">
        <title>Emergence of the Ug99 lineage of the wheat stem rust pathogen through somatic hybridization.</title>
        <authorList>
            <person name="Li F."/>
            <person name="Upadhyaya N.M."/>
            <person name="Sperschneider J."/>
            <person name="Matny O."/>
            <person name="Nguyen-Phuc H."/>
            <person name="Mago R."/>
            <person name="Raley C."/>
            <person name="Miller M.E."/>
            <person name="Silverstein K.A.T."/>
            <person name="Henningsen E."/>
            <person name="Hirsch C.D."/>
            <person name="Visser B."/>
            <person name="Pretorius Z.A."/>
            <person name="Steffenson B.J."/>
            <person name="Schwessinger B."/>
            <person name="Dodds P.N."/>
            <person name="Figueroa M."/>
        </authorList>
    </citation>
    <scope>NUCLEOTIDE SEQUENCE [LARGE SCALE GENOMIC DNA]</scope>
    <source>
        <strain evidence="2 3">Ug99</strain>
    </source>
</reference>
<comment type="caution">
    <text evidence="2">The sequence shown here is derived from an EMBL/GenBank/DDBJ whole genome shotgun (WGS) entry which is preliminary data.</text>
</comment>
<protein>
    <submittedName>
        <fullName evidence="2">Uncharacterized protein</fullName>
    </submittedName>
</protein>